<organism evidence="3 4">
    <name type="scientific">Leucocoprinus birnbaumii</name>
    <dbReference type="NCBI Taxonomy" id="56174"/>
    <lineage>
        <taxon>Eukaryota</taxon>
        <taxon>Fungi</taxon>
        <taxon>Dikarya</taxon>
        <taxon>Basidiomycota</taxon>
        <taxon>Agaricomycotina</taxon>
        <taxon>Agaricomycetes</taxon>
        <taxon>Agaricomycetidae</taxon>
        <taxon>Agaricales</taxon>
        <taxon>Agaricineae</taxon>
        <taxon>Agaricaceae</taxon>
        <taxon>Leucocoprinus</taxon>
    </lineage>
</organism>
<evidence type="ECO:0000256" key="1">
    <source>
        <dbReference type="SAM" id="Coils"/>
    </source>
</evidence>
<reference evidence="3" key="1">
    <citation type="submission" date="2022-07" db="EMBL/GenBank/DDBJ databases">
        <title>Genome Sequence of Leucocoprinus birnbaumii.</title>
        <authorList>
            <person name="Buettner E."/>
        </authorList>
    </citation>
    <scope>NUCLEOTIDE SEQUENCE</scope>
    <source>
        <strain evidence="3">VT141</strain>
    </source>
</reference>
<evidence type="ECO:0000256" key="2">
    <source>
        <dbReference type="SAM" id="MobiDB-lite"/>
    </source>
</evidence>
<comment type="caution">
    <text evidence="3">The sequence shown here is derived from an EMBL/GenBank/DDBJ whole genome shotgun (WGS) entry which is preliminary data.</text>
</comment>
<feature type="region of interest" description="Disordered" evidence="2">
    <location>
        <begin position="94"/>
        <end position="119"/>
    </location>
</feature>
<dbReference type="AlphaFoldDB" id="A0AAD5VMR5"/>
<protein>
    <submittedName>
        <fullName evidence="3">Uncharacterized protein</fullName>
    </submittedName>
</protein>
<name>A0AAD5VMR5_9AGAR</name>
<feature type="region of interest" description="Disordered" evidence="2">
    <location>
        <begin position="187"/>
        <end position="219"/>
    </location>
</feature>
<accession>A0AAD5VMR5</accession>
<sequence length="219" mass="24172">MPAVVPVATRFQTRATAKCTSGAGGETREEKAGIIEKAVKKTGKGAKKKVSRAEAKAKEAEEEAEAEKARLAKVARLEAEARAKEAKLRERLDDPPVLVGTVPRQENERPDSSTMGTFSLTKSGKLAHFSAENWADGAIIDPKPGGPTHKPITQRHHQSVMKLSDNRWATITKMAKELAQEYIDKRRKKMKKRQKTLKEGEVVYDWGDGDDEPLLDSEA</sequence>
<keyword evidence="1" id="KW-0175">Coiled coil</keyword>
<keyword evidence="4" id="KW-1185">Reference proteome</keyword>
<dbReference type="EMBL" id="JANIEX010000668">
    <property type="protein sequence ID" value="KAJ3564379.1"/>
    <property type="molecule type" value="Genomic_DNA"/>
</dbReference>
<feature type="region of interest" description="Disordered" evidence="2">
    <location>
        <begin position="137"/>
        <end position="163"/>
    </location>
</feature>
<dbReference type="Proteomes" id="UP001213000">
    <property type="component" value="Unassembled WGS sequence"/>
</dbReference>
<feature type="coiled-coil region" evidence="1">
    <location>
        <begin position="43"/>
        <end position="94"/>
    </location>
</feature>
<evidence type="ECO:0000313" key="3">
    <source>
        <dbReference type="EMBL" id="KAJ3564379.1"/>
    </source>
</evidence>
<gene>
    <name evidence="3" type="ORF">NP233_g8337</name>
</gene>
<evidence type="ECO:0000313" key="4">
    <source>
        <dbReference type="Proteomes" id="UP001213000"/>
    </source>
</evidence>
<proteinExistence type="predicted"/>
<feature type="compositionally biased region" description="Acidic residues" evidence="2">
    <location>
        <begin position="207"/>
        <end position="219"/>
    </location>
</feature>